<dbReference type="RefSeq" id="WP_148075625.1">
    <property type="nucleotide sequence ID" value="NZ_CP042913.1"/>
</dbReference>
<feature type="chain" id="PRO_5022853384" description="Glycosyl hydrolase family 32 N-terminal domain-containing protein" evidence="1">
    <location>
        <begin position="24"/>
        <end position="582"/>
    </location>
</feature>
<organism evidence="2 3">
    <name type="scientific">Bythopirellula goksoeyrii</name>
    <dbReference type="NCBI Taxonomy" id="1400387"/>
    <lineage>
        <taxon>Bacteria</taxon>
        <taxon>Pseudomonadati</taxon>
        <taxon>Planctomycetota</taxon>
        <taxon>Planctomycetia</taxon>
        <taxon>Pirellulales</taxon>
        <taxon>Lacipirellulaceae</taxon>
        <taxon>Bythopirellula</taxon>
    </lineage>
</organism>
<proteinExistence type="predicted"/>
<dbReference type="SUPFAM" id="SSF75005">
    <property type="entry name" value="Arabinanase/levansucrase/invertase"/>
    <property type="match status" value="1"/>
</dbReference>
<dbReference type="InterPro" id="IPR023296">
    <property type="entry name" value="Glyco_hydro_beta-prop_sf"/>
</dbReference>
<feature type="signal peptide" evidence="1">
    <location>
        <begin position="1"/>
        <end position="23"/>
    </location>
</feature>
<keyword evidence="1" id="KW-0732">Signal</keyword>
<dbReference type="AlphaFoldDB" id="A0A5B9QED6"/>
<accession>A0A5B9QED6</accession>
<dbReference type="KEGG" id="bgok:Pr1d_47210"/>
<dbReference type="Proteomes" id="UP000323917">
    <property type="component" value="Chromosome"/>
</dbReference>
<reference evidence="2 3" key="1">
    <citation type="submission" date="2019-08" db="EMBL/GenBank/DDBJ databases">
        <title>Deep-cultivation of Planctomycetes and their phenomic and genomic characterization uncovers novel biology.</title>
        <authorList>
            <person name="Wiegand S."/>
            <person name="Jogler M."/>
            <person name="Boedeker C."/>
            <person name="Pinto D."/>
            <person name="Vollmers J."/>
            <person name="Rivas-Marin E."/>
            <person name="Kohn T."/>
            <person name="Peeters S.H."/>
            <person name="Heuer A."/>
            <person name="Rast P."/>
            <person name="Oberbeckmann S."/>
            <person name="Bunk B."/>
            <person name="Jeske O."/>
            <person name="Meyerdierks A."/>
            <person name="Storesund J.E."/>
            <person name="Kallscheuer N."/>
            <person name="Luecker S."/>
            <person name="Lage O.M."/>
            <person name="Pohl T."/>
            <person name="Merkel B.J."/>
            <person name="Hornburger P."/>
            <person name="Mueller R.-W."/>
            <person name="Bruemmer F."/>
            <person name="Labrenz M."/>
            <person name="Spormann A.M."/>
            <person name="Op den Camp H."/>
            <person name="Overmann J."/>
            <person name="Amann R."/>
            <person name="Jetten M.S.M."/>
            <person name="Mascher T."/>
            <person name="Medema M.H."/>
            <person name="Devos D.P."/>
            <person name="Kaster A.-K."/>
            <person name="Ovreas L."/>
            <person name="Rohde M."/>
            <person name="Galperin M.Y."/>
            <person name="Jogler C."/>
        </authorList>
    </citation>
    <scope>NUCLEOTIDE SEQUENCE [LARGE SCALE GENOMIC DNA]</scope>
    <source>
        <strain evidence="2 3">Pr1d</strain>
    </source>
</reference>
<evidence type="ECO:0000256" key="1">
    <source>
        <dbReference type="SAM" id="SignalP"/>
    </source>
</evidence>
<dbReference type="EMBL" id="CP042913">
    <property type="protein sequence ID" value="QEG37378.1"/>
    <property type="molecule type" value="Genomic_DNA"/>
</dbReference>
<protein>
    <recommendedName>
        <fullName evidence="4">Glycosyl hydrolase family 32 N-terminal domain-containing protein</fullName>
    </recommendedName>
</protein>
<evidence type="ECO:0008006" key="4">
    <source>
        <dbReference type="Google" id="ProtNLM"/>
    </source>
</evidence>
<evidence type="ECO:0000313" key="2">
    <source>
        <dbReference type="EMBL" id="QEG37378.1"/>
    </source>
</evidence>
<dbReference type="Gene3D" id="2.115.10.20">
    <property type="entry name" value="Glycosyl hydrolase domain, family 43"/>
    <property type="match status" value="1"/>
</dbReference>
<sequence length="582" mass="64934" precursor="true">MSSWKLLAFLFLALLVSAGSASAGERLYNGIELPDQWPPDYGAISRDPMPVPYLENPPEVIPIDVGRQLFVDDFLIEVTTLQRSFHQPEYCQENPVIERGNPGESNKYGSYAKTFSGGVCYDPADELFKLWYTGARPHSTRYASSEDGIHWEKPELDIVPGTNIVIKPSFFDSSAVMLDLAAKDPRERFKYFASENPHSVNRRSPSGSTWDDSGWSFVYRSSPDGLHWSEPKEQVDIWGDRSTAFYNPFRKVWVLSQRTEGPVEDRARSYIEGATISEMMKEVTFNGPRIEFENGKEKIYRGEAGGKSVNWTGADDLDVRHTDSRFSNIAPQLYNLDASPYESIMIGQFSIWQGPTNGDCGPLNLQKRNDIMLGFSRDGFHWDRPYRGRFLSSAWEEKSWRFGNVQSCASGPLVVGDKLYFYFCGYAKPREGDSWDKDGSTGMAMLRRDGFASMDAESNTETLTTRPVTFQGKHLFVNVDCPEGELKVEVLDENGKAIEPFSVKNCTAVTGDKTLVKVSWQNNDLAALAGKPVRFRFHLTNGSLYAFWVSPDASGASHGYVGAGGPGFTGPTDTVGRDAAGM</sequence>
<name>A0A5B9QED6_9BACT</name>
<keyword evidence="3" id="KW-1185">Reference proteome</keyword>
<evidence type="ECO:0000313" key="3">
    <source>
        <dbReference type="Proteomes" id="UP000323917"/>
    </source>
</evidence>
<dbReference type="OrthoDB" id="180690at2"/>
<gene>
    <name evidence="2" type="ORF">Pr1d_47210</name>
</gene>